<dbReference type="InterPro" id="IPR052021">
    <property type="entry name" value="Type-I_RS_S_subunit"/>
</dbReference>
<proteinExistence type="inferred from homology"/>
<comment type="similarity">
    <text evidence="1">Belongs to the type-I restriction system S methylase family.</text>
</comment>
<reference evidence="6 7" key="1">
    <citation type="submission" date="2019-10" db="EMBL/GenBank/DDBJ databases">
        <title>Bacillus from the desert of Cuatro Cinegas, Coahuila.</title>
        <authorList>
            <person name="Olmedo-Alvarez G."/>
            <person name="Saldana S."/>
            <person name="Barcelo D."/>
        </authorList>
    </citation>
    <scope>NUCLEOTIDE SEQUENCE [LARGE SCALE GENOMIC DNA]</scope>
    <source>
        <strain evidence="6 7">CH101a_3T</strain>
    </source>
</reference>
<keyword evidence="3" id="KW-0238">DNA-binding</keyword>
<dbReference type="Gene3D" id="1.10.287.1120">
    <property type="entry name" value="Bipartite methylase S protein"/>
    <property type="match status" value="1"/>
</dbReference>
<dbReference type="InterPro" id="IPR000055">
    <property type="entry name" value="Restrct_endonuc_typeI_TRD"/>
</dbReference>
<dbReference type="Gene3D" id="3.90.220.20">
    <property type="entry name" value="DNA methylase specificity domains"/>
    <property type="match status" value="2"/>
</dbReference>
<feature type="coiled-coil region" evidence="4">
    <location>
        <begin position="379"/>
        <end position="406"/>
    </location>
</feature>
<feature type="domain" description="Type I restriction modification DNA specificity" evidence="5">
    <location>
        <begin position="17"/>
        <end position="195"/>
    </location>
</feature>
<name>A0AB34DBZ7_BACCE</name>
<gene>
    <name evidence="6" type="ORF">F8158_05560</name>
</gene>
<evidence type="ECO:0000256" key="3">
    <source>
        <dbReference type="ARBA" id="ARBA00023125"/>
    </source>
</evidence>
<dbReference type="InterPro" id="IPR044946">
    <property type="entry name" value="Restrct_endonuc_typeI_TRD_sf"/>
</dbReference>
<dbReference type="PANTHER" id="PTHR30408:SF12">
    <property type="entry name" value="TYPE I RESTRICTION ENZYME MJAVIII SPECIFICITY SUBUNIT"/>
    <property type="match status" value="1"/>
</dbReference>
<evidence type="ECO:0000313" key="6">
    <source>
        <dbReference type="EMBL" id="KAB2501024.1"/>
    </source>
</evidence>
<accession>A0AB34DBZ7</accession>
<dbReference type="PANTHER" id="PTHR30408">
    <property type="entry name" value="TYPE-1 RESTRICTION ENZYME ECOKI SPECIFICITY PROTEIN"/>
    <property type="match status" value="1"/>
</dbReference>
<dbReference type="SUPFAM" id="SSF116734">
    <property type="entry name" value="DNA methylase specificity domain"/>
    <property type="match status" value="2"/>
</dbReference>
<dbReference type="GO" id="GO:0003677">
    <property type="term" value="F:DNA binding"/>
    <property type="evidence" value="ECO:0007669"/>
    <property type="project" value="UniProtKB-KW"/>
</dbReference>
<dbReference type="EMBL" id="WBPB01000010">
    <property type="protein sequence ID" value="KAB2501024.1"/>
    <property type="molecule type" value="Genomic_DNA"/>
</dbReference>
<evidence type="ECO:0000256" key="2">
    <source>
        <dbReference type="ARBA" id="ARBA00022747"/>
    </source>
</evidence>
<keyword evidence="4" id="KW-0175">Coiled coil</keyword>
<keyword evidence="6" id="KW-0540">Nuclease</keyword>
<evidence type="ECO:0000256" key="1">
    <source>
        <dbReference type="ARBA" id="ARBA00010923"/>
    </source>
</evidence>
<feature type="domain" description="Type I restriction modification DNA specificity" evidence="5">
    <location>
        <begin position="225"/>
        <end position="397"/>
    </location>
</feature>
<dbReference type="GO" id="GO:0009307">
    <property type="term" value="P:DNA restriction-modification system"/>
    <property type="evidence" value="ECO:0007669"/>
    <property type="project" value="UniProtKB-KW"/>
</dbReference>
<protein>
    <submittedName>
        <fullName evidence="6">Restriction endonuclease subunit S</fullName>
    </submittedName>
</protein>
<evidence type="ECO:0000313" key="7">
    <source>
        <dbReference type="Proteomes" id="UP000477920"/>
    </source>
</evidence>
<dbReference type="Proteomes" id="UP000477920">
    <property type="component" value="Unassembled WGS sequence"/>
</dbReference>
<dbReference type="AlphaFoldDB" id="A0AB34DBZ7"/>
<keyword evidence="2" id="KW-0680">Restriction system</keyword>
<organism evidence="6 7">
    <name type="scientific">Bacillus cereus</name>
    <dbReference type="NCBI Taxonomy" id="1396"/>
    <lineage>
        <taxon>Bacteria</taxon>
        <taxon>Bacillati</taxon>
        <taxon>Bacillota</taxon>
        <taxon>Bacilli</taxon>
        <taxon>Bacillales</taxon>
        <taxon>Bacillaceae</taxon>
        <taxon>Bacillus</taxon>
        <taxon>Bacillus cereus group</taxon>
    </lineage>
</organism>
<sequence length="409" mass="46408">MKNKRTPEVRFPEFSGEWEKRNLGNISTKIGSGKTPKGGNQNYKSEGIPLLRSQNIFNDKVNFNDVVYITPEIDEDMANSRVQKGDVLLNITGASIGRSAVYKLNHKANVNQHVSIIRPSGEVNPYFIQLNITSEKGQKQIELNQAGGGREGLNFQQIAKMRFYFPSLVEQTQIGNFLKQLDDMIAFHQQELTILKQTKQGFLQKMFPKEGESVPEIRFPEFTGEWELRKLSSLTNYKNGKGHEDRQSDSGKYELINLNSISIDGGLKHSGKFVDESPEMLKKDDLVMVLSDVGHGDLLGRVALIPENDKFVLNQRVALLRPYNTVSPLFLFSYINRHQKYFKAQGAGMSQLNISRGSVENFEGLVPSLDEQVKIGEFFKQLDETITLHQRELDALKETKKAFLQKMFA</sequence>
<keyword evidence="6" id="KW-0255">Endonuclease</keyword>
<dbReference type="RefSeq" id="WP_151639585.1">
    <property type="nucleotide sequence ID" value="NZ_WBPB01000010.1"/>
</dbReference>
<dbReference type="CDD" id="cd17246">
    <property type="entry name" value="RMtype1_S_SonII-TRD2-CR2_like"/>
    <property type="match status" value="1"/>
</dbReference>
<dbReference type="GO" id="GO:0004519">
    <property type="term" value="F:endonuclease activity"/>
    <property type="evidence" value="ECO:0007669"/>
    <property type="project" value="UniProtKB-KW"/>
</dbReference>
<dbReference type="Pfam" id="PF01420">
    <property type="entry name" value="Methylase_S"/>
    <property type="match status" value="2"/>
</dbReference>
<keyword evidence="6" id="KW-0378">Hydrolase</keyword>
<evidence type="ECO:0000256" key="4">
    <source>
        <dbReference type="SAM" id="Coils"/>
    </source>
</evidence>
<comment type="caution">
    <text evidence="6">The sequence shown here is derived from an EMBL/GenBank/DDBJ whole genome shotgun (WGS) entry which is preliminary data.</text>
</comment>
<evidence type="ECO:0000259" key="5">
    <source>
        <dbReference type="Pfam" id="PF01420"/>
    </source>
</evidence>